<feature type="transmembrane region" description="Helical" evidence="6">
    <location>
        <begin position="117"/>
        <end position="135"/>
    </location>
</feature>
<evidence type="ECO:0000256" key="4">
    <source>
        <dbReference type="ARBA" id="ARBA00022989"/>
    </source>
</evidence>
<name>A5TVG3_FUSNP</name>
<protein>
    <recommendedName>
        <fullName evidence="8">TIGR00374 family protein</fullName>
    </recommendedName>
</protein>
<evidence type="ECO:0000256" key="6">
    <source>
        <dbReference type="SAM" id="Phobius"/>
    </source>
</evidence>
<dbReference type="HOGENOM" id="CLU_431999_0_0_0"/>
<dbReference type="eggNOG" id="COG0392">
    <property type="taxonomic scope" value="Bacteria"/>
</dbReference>
<dbReference type="GO" id="GO:0005886">
    <property type="term" value="C:plasma membrane"/>
    <property type="evidence" value="ECO:0007669"/>
    <property type="project" value="UniProtKB-SubCell"/>
</dbReference>
<feature type="transmembrane region" description="Helical" evidence="6">
    <location>
        <begin position="619"/>
        <end position="637"/>
    </location>
</feature>
<evidence type="ECO:0000256" key="1">
    <source>
        <dbReference type="ARBA" id="ARBA00004651"/>
    </source>
</evidence>
<evidence type="ECO:0008006" key="8">
    <source>
        <dbReference type="Google" id="ProtNLM"/>
    </source>
</evidence>
<reference evidence="7" key="1">
    <citation type="submission" date="2006-07" db="EMBL/GenBank/DDBJ databases">
        <authorList>
            <person name="Qin X."/>
            <person name="Weinstock G.M."/>
        </authorList>
    </citation>
    <scope>NUCLEOTIDE SEQUENCE [LARGE SCALE GENOMIC DNA]</scope>
    <source>
        <strain evidence="7">ATCC 10953</strain>
    </source>
</reference>
<feature type="transmembrane region" description="Helical" evidence="6">
    <location>
        <begin position="238"/>
        <end position="258"/>
    </location>
</feature>
<dbReference type="AlphaFoldDB" id="A5TVG3"/>
<gene>
    <name evidence="7" type="ORF">FNP_1101</name>
</gene>
<evidence type="ECO:0000256" key="3">
    <source>
        <dbReference type="ARBA" id="ARBA00022692"/>
    </source>
</evidence>
<keyword evidence="4 6" id="KW-1133">Transmembrane helix</keyword>
<dbReference type="GeneID" id="45634193"/>
<keyword evidence="5 6" id="KW-0472">Membrane</keyword>
<evidence type="ECO:0000313" key="7">
    <source>
        <dbReference type="EMBL" id="EDK88888.1"/>
    </source>
</evidence>
<keyword evidence="3 6" id="KW-0812">Transmembrane</keyword>
<evidence type="ECO:0000256" key="2">
    <source>
        <dbReference type="ARBA" id="ARBA00022475"/>
    </source>
</evidence>
<comment type="subcellular location">
    <subcellularLocation>
        <location evidence="1">Cell membrane</location>
        <topology evidence="1">Multi-pass membrane protein</topology>
    </subcellularLocation>
</comment>
<dbReference type="Proteomes" id="UP000001921">
    <property type="component" value="Chromosome"/>
</dbReference>
<dbReference type="EMBL" id="CM000440">
    <property type="protein sequence ID" value="EDK88888.1"/>
    <property type="molecule type" value="Genomic_DNA"/>
</dbReference>
<evidence type="ECO:0000256" key="5">
    <source>
        <dbReference type="ARBA" id="ARBA00023136"/>
    </source>
</evidence>
<keyword evidence="2" id="KW-1003">Cell membrane</keyword>
<proteinExistence type="predicted"/>
<dbReference type="RefSeq" id="WP_005897378.1">
    <property type="nucleotide sequence ID" value="NZ_CM000440.1"/>
</dbReference>
<organism evidence="7">
    <name type="scientific">Fusobacterium polymorphum ATCC 10953</name>
    <dbReference type="NCBI Taxonomy" id="393480"/>
    <lineage>
        <taxon>Bacteria</taxon>
        <taxon>Fusobacteriati</taxon>
        <taxon>Fusobacteriota</taxon>
        <taxon>Fusobacteriia</taxon>
        <taxon>Fusobacteriales</taxon>
        <taxon>Fusobacteriaceae</taxon>
        <taxon>Fusobacterium</taxon>
    </lineage>
</organism>
<sequence length="643" mass="77892">MMDIIFLTAAIITLSLAHLIKILRWRLFIEIYEEPRNRNLIQALSFGYLINLIFPFRVVGDFFRAIYSGRKMKNSYSLSFSTVIVDRILDIITVGILFFIFYVFSIYNKQIEKSFRFYMLFSVLIISIIIFFYFFKRYIKIISLKIASLFNTDIELNILKFMWALIWNFKDIFLKINKLKILIITTLMWLSYTFSYYLFSLFLLREGYNFKLVDIFFLLFSKDIFGTDFLLIEKKVSIFFYIYMIIPIIIMLLISKFFKIKTYSKKIHREGEDYLNLFPNQDNKEKLEFLRKYFLDKDKSYIDNYLHINQKITIIRDFSAGSNATTMLCMKKDEIFYRKYTFEDIDKLYEQLKWIIENKKRKLPLPEIIRKEKTSNYCYYDMLYRPSSIPLFEYIHSMPFEDSWKMIENILMKLEEVLYTNNIRKADIENINKYIDLKVKDNINKIYDSKILKKLMKYDEVIINGRPYKNLSYYLKYFSKEYLYNIFKNDIYSDIHGDLTIENIICNLNVTDSKEKYYIIDPNSGNINDSANLDYAKILQSIHGGYEFMMRTYDLSIEENQINFLFTKSQAYFYLYKKLNEYMNLKFEKEKIKSIYFHEIIHWLRLMPYKLKKDGKRALIFYSGLLMVLDDVITMYGEKNEKK</sequence>
<feature type="transmembrane region" description="Helical" evidence="6">
    <location>
        <begin position="215"/>
        <end position="232"/>
    </location>
</feature>
<feature type="transmembrane region" description="Helical" evidence="6">
    <location>
        <begin position="181"/>
        <end position="203"/>
    </location>
</feature>
<dbReference type="InterPro" id="IPR022791">
    <property type="entry name" value="L-PG_synthase/AglD"/>
</dbReference>
<feature type="transmembrane region" description="Helical" evidence="6">
    <location>
        <begin position="88"/>
        <end position="105"/>
    </location>
</feature>
<accession>A5TVG3</accession>
<feature type="transmembrane region" description="Helical" evidence="6">
    <location>
        <begin position="43"/>
        <end position="67"/>
    </location>
</feature>
<dbReference type="Pfam" id="PF03706">
    <property type="entry name" value="LPG_synthase_TM"/>
    <property type="match status" value="1"/>
</dbReference>
<reference evidence="7" key="2">
    <citation type="submission" date="2007-05" db="EMBL/GenBank/DDBJ databases">
        <title>Genome sequence of Fusobacterium nucleatum subspecies polymorphum - a genetically tractable Fusobacterium.</title>
        <authorList>
            <person name="Karpathy S.E."/>
            <person name="Xiang Q."/>
            <person name="Gioia J."/>
            <person name="Jiang H."/>
            <person name="Liu Y."/>
            <person name="Petrosino J.F."/>
            <person name="Yerrapragada S."/>
            <person name="Fox G.E."/>
            <person name="Kinder Haake S."/>
            <person name="Weinstock G.M."/>
            <person name="Highlander S.K."/>
        </authorList>
    </citation>
    <scope>NUCLEOTIDE SEQUENCE [LARGE SCALE GENOMIC DNA]</scope>
    <source>
        <strain evidence="7">ATCC 10953</strain>
    </source>
</reference>
<dbReference type="eggNOG" id="COG2334">
    <property type="taxonomic scope" value="Bacteria"/>
</dbReference>